<proteinExistence type="predicted"/>
<feature type="compositionally biased region" description="Polar residues" evidence="1">
    <location>
        <begin position="9"/>
        <end position="22"/>
    </location>
</feature>
<reference evidence="2 3" key="1">
    <citation type="submission" date="2018-10" db="EMBL/GenBank/DDBJ databases">
        <title>A high-quality apple genome assembly.</title>
        <authorList>
            <person name="Hu J."/>
        </authorList>
    </citation>
    <scope>NUCLEOTIDE SEQUENCE [LARGE SCALE GENOMIC DNA]</scope>
    <source>
        <strain evidence="3">cv. HFTH1</strain>
        <tissue evidence="2">Young leaf</tissue>
    </source>
</reference>
<feature type="region of interest" description="Disordered" evidence="1">
    <location>
        <begin position="1"/>
        <end position="22"/>
    </location>
</feature>
<comment type="caution">
    <text evidence="2">The sequence shown here is derived from an EMBL/GenBank/DDBJ whole genome shotgun (WGS) entry which is preliminary data.</text>
</comment>
<evidence type="ECO:0000313" key="2">
    <source>
        <dbReference type="EMBL" id="RXH85778.1"/>
    </source>
</evidence>
<accession>A0A498IQL8</accession>
<evidence type="ECO:0008006" key="4">
    <source>
        <dbReference type="Google" id="ProtNLM"/>
    </source>
</evidence>
<sequence>MAVSHPPLSDSTSQLSLADSSAPSLCPNLVNSSITIHSIGSLVLIKLTTTNWITWSALFATIFRRYNLTGIIDGGTCIIYIGKWSFAT</sequence>
<protein>
    <recommendedName>
        <fullName evidence="4">Retrotransposon Copia-like N-terminal domain-containing protein</fullName>
    </recommendedName>
</protein>
<name>A0A498IQL8_MALDO</name>
<dbReference type="EMBL" id="RDQH01000336">
    <property type="protein sequence ID" value="RXH85778.1"/>
    <property type="molecule type" value="Genomic_DNA"/>
</dbReference>
<dbReference type="AlphaFoldDB" id="A0A498IQL8"/>
<dbReference type="Proteomes" id="UP000290289">
    <property type="component" value="Chromosome 10"/>
</dbReference>
<keyword evidence="3" id="KW-1185">Reference proteome</keyword>
<gene>
    <name evidence="2" type="ORF">DVH24_014362</name>
</gene>
<evidence type="ECO:0000256" key="1">
    <source>
        <dbReference type="SAM" id="MobiDB-lite"/>
    </source>
</evidence>
<evidence type="ECO:0000313" key="3">
    <source>
        <dbReference type="Proteomes" id="UP000290289"/>
    </source>
</evidence>
<organism evidence="2 3">
    <name type="scientific">Malus domestica</name>
    <name type="common">Apple</name>
    <name type="synonym">Pyrus malus</name>
    <dbReference type="NCBI Taxonomy" id="3750"/>
    <lineage>
        <taxon>Eukaryota</taxon>
        <taxon>Viridiplantae</taxon>
        <taxon>Streptophyta</taxon>
        <taxon>Embryophyta</taxon>
        <taxon>Tracheophyta</taxon>
        <taxon>Spermatophyta</taxon>
        <taxon>Magnoliopsida</taxon>
        <taxon>eudicotyledons</taxon>
        <taxon>Gunneridae</taxon>
        <taxon>Pentapetalae</taxon>
        <taxon>rosids</taxon>
        <taxon>fabids</taxon>
        <taxon>Rosales</taxon>
        <taxon>Rosaceae</taxon>
        <taxon>Amygdaloideae</taxon>
        <taxon>Maleae</taxon>
        <taxon>Malus</taxon>
    </lineage>
</organism>